<reference evidence="2" key="2">
    <citation type="submission" date="2012-06" db="EMBL/GenBank/DDBJ databases">
        <authorList>
            <person name="Yu Y."/>
            <person name="Currie J."/>
            <person name="Lomeli R."/>
            <person name="Angelova A."/>
            <person name="Collura K."/>
            <person name="Wissotski M."/>
            <person name="Campos D."/>
            <person name="Kudrna D."/>
            <person name="Golser W."/>
            <person name="Ashely E."/>
            <person name="Descour A."/>
            <person name="Fernandes J."/>
            <person name="Soderlund C."/>
            <person name="Walbot V."/>
        </authorList>
    </citation>
    <scope>NUCLEOTIDE SEQUENCE</scope>
    <source>
        <strain evidence="2">B73</strain>
    </source>
</reference>
<feature type="signal peptide" evidence="1">
    <location>
        <begin position="1"/>
        <end position="31"/>
    </location>
</feature>
<accession>C4J288</accession>
<sequence>MTPPLPAEGRLFWTKGCLSSLVFILWSCVLSRCCSVASQQAKCRVAFTKSEGVLVHNGKKKVF</sequence>
<dbReference type="AlphaFoldDB" id="C4J288"/>
<dbReference type="EMBL" id="BT084935">
    <property type="protein sequence ID" value="ACR35288.1"/>
    <property type="molecule type" value="mRNA"/>
</dbReference>
<organism evidence="2">
    <name type="scientific">Zea mays</name>
    <name type="common">Maize</name>
    <dbReference type="NCBI Taxonomy" id="4577"/>
    <lineage>
        <taxon>Eukaryota</taxon>
        <taxon>Viridiplantae</taxon>
        <taxon>Streptophyta</taxon>
        <taxon>Embryophyta</taxon>
        <taxon>Tracheophyta</taxon>
        <taxon>Spermatophyta</taxon>
        <taxon>Magnoliopsida</taxon>
        <taxon>Liliopsida</taxon>
        <taxon>Poales</taxon>
        <taxon>Poaceae</taxon>
        <taxon>PACMAD clade</taxon>
        <taxon>Panicoideae</taxon>
        <taxon>Andropogonodae</taxon>
        <taxon>Andropogoneae</taxon>
        <taxon>Tripsacinae</taxon>
        <taxon>Zea</taxon>
    </lineage>
</organism>
<evidence type="ECO:0000313" key="2">
    <source>
        <dbReference type="EMBL" id="ACR35288.1"/>
    </source>
</evidence>
<reference evidence="2" key="1">
    <citation type="journal article" date="2009" name="PLoS Genet.">
        <title>Sequencing, mapping, and analysis of 27,455 maize full-length cDNAs.</title>
        <authorList>
            <person name="Soderlund C."/>
            <person name="Descour A."/>
            <person name="Kudrna D."/>
            <person name="Bomhoff M."/>
            <person name="Boyd L."/>
            <person name="Currie J."/>
            <person name="Angelova A."/>
            <person name="Collura K."/>
            <person name="Wissotski M."/>
            <person name="Ashley E."/>
            <person name="Morrow D."/>
            <person name="Fernandes J."/>
            <person name="Walbot V."/>
            <person name="Yu Y."/>
        </authorList>
    </citation>
    <scope>NUCLEOTIDE SEQUENCE</scope>
    <source>
        <strain evidence="2">B73</strain>
    </source>
</reference>
<keyword evidence="1" id="KW-0732">Signal</keyword>
<protein>
    <recommendedName>
        <fullName evidence="3">Secreted protein</fullName>
    </recommendedName>
</protein>
<evidence type="ECO:0008006" key="3">
    <source>
        <dbReference type="Google" id="ProtNLM"/>
    </source>
</evidence>
<name>C4J288_MAIZE</name>
<feature type="chain" id="PRO_5002939108" description="Secreted protein" evidence="1">
    <location>
        <begin position="32"/>
        <end position="63"/>
    </location>
</feature>
<proteinExistence type="evidence at transcript level"/>
<evidence type="ECO:0000256" key="1">
    <source>
        <dbReference type="SAM" id="SignalP"/>
    </source>
</evidence>